<accession>A0A2N8KB24</accession>
<evidence type="ECO:0000313" key="6">
    <source>
        <dbReference type="Proteomes" id="UP000235994"/>
    </source>
</evidence>
<dbReference type="EMBL" id="POQS01000008">
    <property type="protein sequence ID" value="PND30648.1"/>
    <property type="molecule type" value="Genomic_DNA"/>
</dbReference>
<keyword evidence="2" id="KW-0697">Rotamase</keyword>
<dbReference type="AlphaFoldDB" id="A0A2N8KB24"/>
<feature type="region of interest" description="Disordered" evidence="3">
    <location>
        <begin position="77"/>
        <end position="106"/>
    </location>
</feature>
<comment type="caution">
    <text evidence="5">The sequence shown here is derived from an EMBL/GenBank/DDBJ whole genome shotgun (WGS) entry which is preliminary data.</text>
</comment>
<feature type="domain" description="PpiC" evidence="4">
    <location>
        <begin position="215"/>
        <end position="317"/>
    </location>
</feature>
<reference evidence="5 6" key="1">
    <citation type="submission" date="2018-01" db="EMBL/GenBank/DDBJ databases">
        <title>The draft genome of an aniline degradation strain ANB-1.</title>
        <authorList>
            <person name="Zhang L."/>
            <person name="Jiang J."/>
        </authorList>
    </citation>
    <scope>NUCLEOTIDE SEQUENCE [LARGE SCALE GENOMIC DNA]</scope>
    <source>
        <strain evidence="5 6">ANB-1</strain>
    </source>
</reference>
<dbReference type="InterPro" id="IPR000297">
    <property type="entry name" value="PPIase_PpiC"/>
</dbReference>
<dbReference type="Gene3D" id="3.10.50.40">
    <property type="match status" value="1"/>
</dbReference>
<dbReference type="PROSITE" id="PS50198">
    <property type="entry name" value="PPIC_PPIASE_2"/>
    <property type="match status" value="1"/>
</dbReference>
<dbReference type="InterPro" id="IPR046357">
    <property type="entry name" value="PPIase_dom_sf"/>
</dbReference>
<dbReference type="Proteomes" id="UP000235994">
    <property type="component" value="Unassembled WGS sequence"/>
</dbReference>
<keyword evidence="6" id="KW-1185">Reference proteome</keyword>
<comment type="similarity">
    <text evidence="1">Belongs to the PpiC/parvulin rotamase family.</text>
</comment>
<dbReference type="PANTHER" id="PTHR47245">
    <property type="entry name" value="PEPTIDYLPROLYL ISOMERASE"/>
    <property type="match status" value="1"/>
</dbReference>
<feature type="compositionally biased region" description="Low complexity" evidence="3">
    <location>
        <begin position="79"/>
        <end position="94"/>
    </location>
</feature>
<feature type="region of interest" description="Disordered" evidence="3">
    <location>
        <begin position="1"/>
        <end position="39"/>
    </location>
</feature>
<keyword evidence="2 5" id="KW-0413">Isomerase</keyword>
<protein>
    <submittedName>
        <fullName evidence="5">Peptidylprolyl isomerase</fullName>
    </submittedName>
</protein>
<feature type="compositionally biased region" description="Basic residues" evidence="3">
    <location>
        <begin position="7"/>
        <end position="32"/>
    </location>
</feature>
<evidence type="ECO:0000259" key="4">
    <source>
        <dbReference type="PROSITE" id="PS50198"/>
    </source>
</evidence>
<gene>
    <name evidence="5" type="ORF">C1I89_26925</name>
</gene>
<dbReference type="InterPro" id="IPR027304">
    <property type="entry name" value="Trigger_fact/SurA_dom_sf"/>
</dbReference>
<name>A0A2N8KB24_9BURK</name>
<proteinExistence type="inferred from homology"/>
<evidence type="ECO:0000313" key="5">
    <source>
        <dbReference type="EMBL" id="PND30648.1"/>
    </source>
</evidence>
<dbReference type="SUPFAM" id="SSF109998">
    <property type="entry name" value="Triger factor/SurA peptide-binding domain-like"/>
    <property type="match status" value="1"/>
</dbReference>
<evidence type="ECO:0000256" key="2">
    <source>
        <dbReference type="PROSITE-ProRule" id="PRU00278"/>
    </source>
</evidence>
<organism evidence="5 6">
    <name type="scientific">Achromobacter pulmonis</name>
    <dbReference type="NCBI Taxonomy" id="1389932"/>
    <lineage>
        <taxon>Bacteria</taxon>
        <taxon>Pseudomonadati</taxon>
        <taxon>Pseudomonadota</taxon>
        <taxon>Betaproteobacteria</taxon>
        <taxon>Burkholderiales</taxon>
        <taxon>Alcaligenaceae</taxon>
        <taxon>Achromobacter</taxon>
    </lineage>
</organism>
<dbReference type="GO" id="GO:0003755">
    <property type="term" value="F:peptidyl-prolyl cis-trans isomerase activity"/>
    <property type="evidence" value="ECO:0007669"/>
    <property type="project" value="UniProtKB-KW"/>
</dbReference>
<evidence type="ECO:0000256" key="3">
    <source>
        <dbReference type="SAM" id="MobiDB-lite"/>
    </source>
</evidence>
<sequence length="391" mass="42339">MFGRRAGSSRRRPRPRRRKRGERPATRRRKPSRDRDQSFSRTFMNECNILRAVAAAGLSVVLLGACGDKSEAQAKTSEKAAAPAQASADGTPAARQTATPADKPVATLGEVSISRADIEDVLRGLTIEQRTQLQADRASLDQWLRARLAEKALIAQAGNQGWASRPEIRRALELTRDQVVLRTYLESVSEPPADYPSRQELQAAYDQNKARLTVPARYRISQIYLAAPYTDGQAVARASKQAADLVKRARAEKADFAALAREYSQDKTTAEKGGDSGEMALQQLIPGLREVVQKMAEGEVSDPIQLPGGIHIVKVVDVREAQAQPLAQVEDQLRAALRTQRQQQAARAYLEGLINGGTVSIDGGEVNAAFEAASHPAVSAASPPPSPVAVQ</sequence>
<dbReference type="SUPFAM" id="SSF54534">
    <property type="entry name" value="FKBP-like"/>
    <property type="match status" value="1"/>
</dbReference>
<dbReference type="PANTHER" id="PTHR47245:SF3">
    <property type="entry name" value="PEPTIDYL-PROLYL CIS-TRANS ISOMERASE, PPIC-TYPE-RELATED"/>
    <property type="match status" value="1"/>
</dbReference>
<evidence type="ECO:0000256" key="1">
    <source>
        <dbReference type="ARBA" id="ARBA00007656"/>
    </source>
</evidence>
<dbReference type="InterPro" id="IPR050245">
    <property type="entry name" value="PrsA_foldase"/>
</dbReference>
<dbReference type="Pfam" id="PF13145">
    <property type="entry name" value="Rotamase_2"/>
    <property type="match status" value="1"/>
</dbReference>